<comment type="catalytic activity">
    <reaction evidence="15">
        <text>a 5'-end adenosine-5'-diphospho-5'-ribonucleoside-2'-deoxyribonucleotide-DNA + H2O = a 5'-end 5'-phospho-ribonucleoside-2'-deoxyribonucleotide-DNA + AMP + 2 H(+)</text>
        <dbReference type="Rhea" id="RHEA:52132"/>
        <dbReference type="Rhea" id="RHEA-COMP:13182"/>
        <dbReference type="Rhea" id="RHEA-COMP:13183"/>
        <dbReference type="ChEBI" id="CHEBI:15377"/>
        <dbReference type="ChEBI" id="CHEBI:15378"/>
        <dbReference type="ChEBI" id="CHEBI:136414"/>
        <dbReference type="ChEBI" id="CHEBI:136415"/>
        <dbReference type="ChEBI" id="CHEBI:456215"/>
        <dbReference type="EC" id="3.6.1.71"/>
    </reaction>
</comment>
<dbReference type="EC" id="3.6.1.72" evidence="3"/>
<dbReference type="Gene3D" id="3.30.428.10">
    <property type="entry name" value="HIT-like"/>
    <property type="match status" value="1"/>
</dbReference>
<dbReference type="GO" id="GO:0003725">
    <property type="term" value="F:double-stranded RNA binding"/>
    <property type="evidence" value="ECO:0007669"/>
    <property type="project" value="TreeGrafter"/>
</dbReference>
<proteinExistence type="predicted"/>
<evidence type="ECO:0000256" key="12">
    <source>
        <dbReference type="ARBA" id="ARBA00023242"/>
    </source>
</evidence>
<comment type="function">
    <text evidence="16">DNA-binding protein involved in single-strand DNA break repair, double-strand DNA break repair and base excision repair. Resolves abortive DNA ligation intermediates formed either at base excision sites, or when DNA ligases attempt to repair non-ligatable breaks induced by reactive oxygen species. Catalyzes the release of adenylate groups covalently linked to 5'-phosphate termini, resulting in the production of 5'-phosphate termini that can be efficiently rejoined. Likewise, catalyzes the release of 3'-linked guanosine (DNAppG) and inosine (DNAppI) from DNA, but has higher specific activity with 5'-linked adenosine (AppDNA).</text>
</comment>
<sequence>SNPSKYDSSRVIYHDASFVAIHDLYPKSSVHTLLLPRSAKLNLLHPLDAFNDAAFLAEVRAEAAKLKYIVAKDLQRRYGRFSKQDEKREAVLNGEVDADELPVGRDWEKEVLVGVHAGPSMNHLHVHVLSADRYSECVKHRKHYNSFATDFFVGLEEFPVTEEEMRRRRSVLKQDVKCWRCGQNFGNKFKKLKEHLALEFEAWKKE</sequence>
<keyword evidence="5" id="KW-0963">Cytoplasm</keyword>
<evidence type="ECO:0000256" key="11">
    <source>
        <dbReference type="ARBA" id="ARBA00023204"/>
    </source>
</evidence>
<evidence type="ECO:0000256" key="17">
    <source>
        <dbReference type="ARBA" id="ARBA00068941"/>
    </source>
</evidence>
<evidence type="ECO:0000256" key="13">
    <source>
        <dbReference type="ARBA" id="ARBA00024601"/>
    </source>
</evidence>
<dbReference type="GO" id="GO:0003697">
    <property type="term" value="F:single-stranded DNA binding"/>
    <property type="evidence" value="ECO:0007669"/>
    <property type="project" value="TreeGrafter"/>
</dbReference>
<comment type="catalytic activity">
    <reaction evidence="13">
        <text>a 3'-end 2'-deoxyribonucleotide-3'-diphospho-5'-guanosine-DNA + H2O = a 3'-end 2'-deoxyribonucleotide 3'-phosphate-DNA + GMP + 2 H(+)</text>
        <dbReference type="Rhea" id="RHEA:52140"/>
        <dbReference type="Rhea" id="RHEA-COMP:13186"/>
        <dbReference type="Rhea" id="RHEA-COMP:13187"/>
        <dbReference type="ChEBI" id="CHEBI:15377"/>
        <dbReference type="ChEBI" id="CHEBI:15378"/>
        <dbReference type="ChEBI" id="CHEBI:58115"/>
        <dbReference type="ChEBI" id="CHEBI:136419"/>
        <dbReference type="ChEBI" id="CHEBI:136420"/>
        <dbReference type="EC" id="3.6.1.72"/>
    </reaction>
</comment>
<evidence type="ECO:0000256" key="1">
    <source>
        <dbReference type="ARBA" id="ARBA00004123"/>
    </source>
</evidence>
<dbReference type="GO" id="GO:0000012">
    <property type="term" value="P:single strand break repair"/>
    <property type="evidence" value="ECO:0007669"/>
    <property type="project" value="TreeGrafter"/>
</dbReference>
<dbReference type="GO" id="GO:0033699">
    <property type="term" value="F:DNA 5'-adenosine monophosphate hydrolase activity"/>
    <property type="evidence" value="ECO:0007669"/>
    <property type="project" value="UniProtKB-EC"/>
</dbReference>
<dbReference type="Proteomes" id="UP000469558">
    <property type="component" value="Unassembled WGS sequence"/>
</dbReference>
<dbReference type="InterPro" id="IPR011146">
    <property type="entry name" value="HIT-like"/>
</dbReference>
<dbReference type="FunFam" id="3.30.428.10:FF:000017">
    <property type="entry name" value="Aprataxin-like protein"/>
    <property type="match status" value="1"/>
</dbReference>
<dbReference type="GO" id="GO:0120108">
    <property type="term" value="F:DNA-3'-diphospho-5'-guanosine diphosphatase activity"/>
    <property type="evidence" value="ECO:0007669"/>
    <property type="project" value="UniProtKB-EC"/>
</dbReference>
<evidence type="ECO:0000259" key="19">
    <source>
        <dbReference type="Pfam" id="PF01230"/>
    </source>
</evidence>
<dbReference type="PANTHER" id="PTHR12486:SF4">
    <property type="entry name" value="APRATAXIN"/>
    <property type="match status" value="1"/>
</dbReference>
<keyword evidence="8" id="KW-0378">Hydrolase</keyword>
<dbReference type="GO" id="GO:1990165">
    <property type="term" value="F:single-strand break-containing DNA binding"/>
    <property type="evidence" value="ECO:0007669"/>
    <property type="project" value="TreeGrafter"/>
</dbReference>
<dbReference type="InterPro" id="IPR032566">
    <property type="entry name" value="Znf-C2HE"/>
</dbReference>
<dbReference type="GO" id="GO:0030983">
    <property type="term" value="F:mismatched DNA binding"/>
    <property type="evidence" value="ECO:0007669"/>
    <property type="project" value="TreeGrafter"/>
</dbReference>
<dbReference type="PANTHER" id="PTHR12486">
    <property type="entry name" value="APRATAXIN-RELATED"/>
    <property type="match status" value="1"/>
</dbReference>
<evidence type="ECO:0000256" key="10">
    <source>
        <dbReference type="ARBA" id="ARBA00023125"/>
    </source>
</evidence>
<name>A0A8T9BR38_9HELO</name>
<accession>A0A8T9BR38</accession>
<evidence type="ECO:0000256" key="16">
    <source>
        <dbReference type="ARBA" id="ARBA00059438"/>
    </source>
</evidence>
<dbReference type="GO" id="GO:0005737">
    <property type="term" value="C:cytoplasm"/>
    <property type="evidence" value="ECO:0007669"/>
    <property type="project" value="UniProtKB-SubCell"/>
</dbReference>
<evidence type="ECO:0000256" key="9">
    <source>
        <dbReference type="ARBA" id="ARBA00022833"/>
    </source>
</evidence>
<evidence type="ECO:0000256" key="18">
    <source>
        <dbReference type="ARBA" id="ARBA00076243"/>
    </source>
</evidence>
<keyword evidence="6" id="KW-0479">Metal-binding</keyword>
<dbReference type="EMBL" id="QGMK01002846">
    <property type="protein sequence ID" value="TVY55670.1"/>
    <property type="molecule type" value="Genomic_DNA"/>
</dbReference>
<keyword evidence="9" id="KW-0862">Zinc</keyword>
<keyword evidence="10" id="KW-0238">DNA-binding</keyword>
<evidence type="ECO:0000256" key="5">
    <source>
        <dbReference type="ARBA" id="ARBA00022490"/>
    </source>
</evidence>
<dbReference type="Pfam" id="PF16278">
    <property type="entry name" value="zf-C2HE"/>
    <property type="match status" value="1"/>
</dbReference>
<evidence type="ECO:0000313" key="22">
    <source>
        <dbReference type="Proteomes" id="UP000469558"/>
    </source>
</evidence>
<keyword evidence="22" id="KW-1185">Reference proteome</keyword>
<organism evidence="21 22">
    <name type="scientific">Lachnellula suecica</name>
    <dbReference type="NCBI Taxonomy" id="602035"/>
    <lineage>
        <taxon>Eukaryota</taxon>
        <taxon>Fungi</taxon>
        <taxon>Dikarya</taxon>
        <taxon>Ascomycota</taxon>
        <taxon>Pezizomycotina</taxon>
        <taxon>Leotiomycetes</taxon>
        <taxon>Helotiales</taxon>
        <taxon>Lachnaceae</taxon>
        <taxon>Lachnellula</taxon>
    </lineage>
</organism>
<reference evidence="21 22" key="1">
    <citation type="submission" date="2018-05" db="EMBL/GenBank/DDBJ databases">
        <title>Genome sequencing and assembly of the regulated plant pathogen Lachnellula willkommii and related sister species for the development of diagnostic species identification markers.</title>
        <authorList>
            <person name="Giroux E."/>
            <person name="Bilodeau G."/>
        </authorList>
    </citation>
    <scope>NUCLEOTIDE SEQUENCE [LARGE SCALE GENOMIC DNA]</scope>
    <source>
        <strain evidence="21 22">CBS 268.59</strain>
    </source>
</reference>
<dbReference type="Pfam" id="PF01230">
    <property type="entry name" value="HIT"/>
    <property type="match status" value="1"/>
</dbReference>
<evidence type="ECO:0000256" key="14">
    <source>
        <dbReference type="ARBA" id="ARBA00044639"/>
    </source>
</evidence>
<dbReference type="GO" id="GO:0046872">
    <property type="term" value="F:metal ion binding"/>
    <property type="evidence" value="ECO:0007669"/>
    <property type="project" value="UniProtKB-KW"/>
</dbReference>
<comment type="catalytic activity">
    <reaction evidence="14">
        <text>a 5'-end adenosine-5'-diphospho-5'-2'-deoxyribonucleoside-DNA + H2O = a 5'-end 5'-phospho-2'-deoxyribonucleoside-DNA + AMP + 2 H(+)</text>
        <dbReference type="Rhea" id="RHEA:52128"/>
        <dbReference type="Rhea" id="RHEA-COMP:13180"/>
        <dbReference type="Rhea" id="RHEA-COMP:13181"/>
        <dbReference type="ChEBI" id="CHEBI:15377"/>
        <dbReference type="ChEBI" id="CHEBI:15378"/>
        <dbReference type="ChEBI" id="CHEBI:136412"/>
        <dbReference type="ChEBI" id="CHEBI:136413"/>
        <dbReference type="ChEBI" id="CHEBI:456215"/>
        <dbReference type="EC" id="3.6.1.71"/>
    </reaction>
</comment>
<evidence type="ECO:0000256" key="6">
    <source>
        <dbReference type="ARBA" id="ARBA00022723"/>
    </source>
</evidence>
<protein>
    <recommendedName>
        <fullName evidence="17">Aprataxin-like protein</fullName>
        <ecNumber evidence="4">3.6.1.71</ecNumber>
        <ecNumber evidence="3">3.6.1.72</ecNumber>
    </recommendedName>
    <alternativeName>
        <fullName evidence="18">Hit family protein 3</fullName>
    </alternativeName>
</protein>
<feature type="non-terminal residue" evidence="21">
    <location>
        <position position="1"/>
    </location>
</feature>
<keyword evidence="11" id="KW-0234">DNA repair</keyword>
<feature type="domain" description="HIT" evidence="19">
    <location>
        <begin position="9"/>
        <end position="132"/>
    </location>
</feature>
<dbReference type="SUPFAM" id="SSF54197">
    <property type="entry name" value="HIT-like"/>
    <property type="match status" value="1"/>
</dbReference>
<evidence type="ECO:0000313" key="21">
    <source>
        <dbReference type="EMBL" id="TVY55670.1"/>
    </source>
</evidence>
<keyword evidence="12" id="KW-0539">Nucleus</keyword>
<evidence type="ECO:0000256" key="2">
    <source>
        <dbReference type="ARBA" id="ARBA00004496"/>
    </source>
</evidence>
<dbReference type="OrthoDB" id="3512845at2759"/>
<evidence type="ECO:0000259" key="20">
    <source>
        <dbReference type="Pfam" id="PF16278"/>
    </source>
</evidence>
<evidence type="ECO:0000256" key="8">
    <source>
        <dbReference type="ARBA" id="ARBA00022801"/>
    </source>
</evidence>
<comment type="caution">
    <text evidence="21">The sequence shown here is derived from an EMBL/GenBank/DDBJ whole genome shotgun (WGS) entry which is preliminary data.</text>
</comment>
<evidence type="ECO:0000256" key="15">
    <source>
        <dbReference type="ARBA" id="ARBA00044713"/>
    </source>
</evidence>
<dbReference type="InterPro" id="IPR036265">
    <property type="entry name" value="HIT-like_sf"/>
</dbReference>
<dbReference type="AlphaFoldDB" id="A0A8T9BR38"/>
<evidence type="ECO:0000256" key="3">
    <source>
        <dbReference type="ARBA" id="ARBA00012495"/>
    </source>
</evidence>
<evidence type="ECO:0000256" key="4">
    <source>
        <dbReference type="ARBA" id="ARBA00012496"/>
    </source>
</evidence>
<keyword evidence="7" id="KW-0227">DNA damage</keyword>
<comment type="subcellular location">
    <subcellularLocation>
        <location evidence="2">Cytoplasm</location>
    </subcellularLocation>
    <subcellularLocation>
        <location evidence="1">Nucleus</location>
    </subcellularLocation>
</comment>
<dbReference type="EC" id="3.6.1.71" evidence="4"/>
<gene>
    <name evidence="21" type="primary">hnt3</name>
    <name evidence="21" type="ORF">LSUE1_G010319</name>
</gene>
<feature type="domain" description="Aprataxin C2HE/C2H2/C2HC zinc finger" evidence="20">
    <location>
        <begin position="149"/>
        <end position="201"/>
    </location>
</feature>
<dbReference type="GO" id="GO:0005634">
    <property type="term" value="C:nucleus"/>
    <property type="evidence" value="ECO:0007669"/>
    <property type="project" value="UniProtKB-SubCell"/>
</dbReference>
<evidence type="ECO:0000256" key="7">
    <source>
        <dbReference type="ARBA" id="ARBA00022763"/>
    </source>
</evidence>